<proteinExistence type="predicted"/>
<protein>
    <recommendedName>
        <fullName evidence="3">Phage tail protein</fullName>
    </recommendedName>
</protein>
<dbReference type="InterPro" id="IPR028897">
    <property type="entry name" value="Tox-HDC_dom"/>
</dbReference>
<reference evidence="1 2" key="1">
    <citation type="journal article" date="2024" name="Curr. Microbiol.">
        <title>Luteibacter sahnii sp. nov., A Novel Yellow-Colored Xanthomonadin Pigment Producing Probiotic Bacterium from Healthy Rice Seed Microbiome.</title>
        <authorList>
            <person name="Jaiswal G."/>
            <person name="Rana R."/>
            <person name="Nayak P.K."/>
            <person name="Chouhan R."/>
            <person name="Gandhi S.G."/>
            <person name="Patel H.K."/>
            <person name="Patil P.B."/>
        </authorList>
    </citation>
    <scope>NUCLEOTIDE SEQUENCE [LARGE SCALE GENOMIC DNA]</scope>
    <source>
        <strain evidence="1 2">PPL201</strain>
    </source>
</reference>
<evidence type="ECO:0000313" key="2">
    <source>
        <dbReference type="Proteomes" id="UP001528850"/>
    </source>
</evidence>
<dbReference type="Proteomes" id="UP001528850">
    <property type="component" value="Unassembled WGS sequence"/>
</dbReference>
<evidence type="ECO:0000313" key="1">
    <source>
        <dbReference type="EMBL" id="MDF4025305.1"/>
    </source>
</evidence>
<evidence type="ECO:0008006" key="3">
    <source>
        <dbReference type="Google" id="ProtNLM"/>
    </source>
</evidence>
<dbReference type="Pfam" id="PF15656">
    <property type="entry name" value="Tox-HDC"/>
    <property type="match status" value="1"/>
</dbReference>
<gene>
    <name evidence="1" type="ORF">P3W24_10055</name>
</gene>
<sequence>MTTGAAVIDGLKGAATTFSGRFASPGAFDDAMLSGRRSAPPPRVRLMEDSVSLSRGLKRVTYGAADLWSVNVLYGAGLRDLPDLVGRILPDGKDFRVSPATVRWQNAKGGSVVGFDTTVNWKEITNTVDRLADAEPDRAINVFVGTHGSSSGNNWAKANGKEGRWMESDFASGESHALVNGRYRASERITVRDSRTYSALQFKKTIRNDPDVNLLGWCFSAADSAANEVRSALQPGGSIAYTMYARRA</sequence>
<accession>A0ABT6BAZ0</accession>
<organism evidence="1 2">
    <name type="scientific">Luteibacter sahnii</name>
    <dbReference type="NCBI Taxonomy" id="3021977"/>
    <lineage>
        <taxon>Bacteria</taxon>
        <taxon>Pseudomonadati</taxon>
        <taxon>Pseudomonadota</taxon>
        <taxon>Gammaproteobacteria</taxon>
        <taxon>Lysobacterales</taxon>
        <taxon>Rhodanobacteraceae</taxon>
        <taxon>Luteibacter</taxon>
    </lineage>
</organism>
<dbReference type="EMBL" id="JARJJS010000002">
    <property type="protein sequence ID" value="MDF4025305.1"/>
    <property type="molecule type" value="Genomic_DNA"/>
</dbReference>
<keyword evidence="2" id="KW-1185">Reference proteome</keyword>
<name>A0ABT6BAZ0_9GAMM</name>
<comment type="caution">
    <text evidence="1">The sequence shown here is derived from an EMBL/GenBank/DDBJ whole genome shotgun (WGS) entry which is preliminary data.</text>
</comment>